<feature type="transmembrane region" description="Helical" evidence="1">
    <location>
        <begin position="63"/>
        <end position="84"/>
    </location>
</feature>
<evidence type="ECO:0000313" key="2">
    <source>
        <dbReference type="EMBL" id="ACG78833.1"/>
    </source>
</evidence>
<dbReference type="HOGENOM" id="CLU_625425_0_0_5"/>
<evidence type="ECO:0000313" key="3">
    <source>
        <dbReference type="Proteomes" id="UP000001868"/>
    </source>
</evidence>
<dbReference type="eggNOG" id="ENOG502ZBVP">
    <property type="taxonomic scope" value="Bacteria"/>
</dbReference>
<dbReference type="AlphaFoldDB" id="B4RG20"/>
<dbReference type="STRING" id="450851.PHZ_c2424"/>
<proteinExistence type="predicted"/>
<evidence type="ECO:0000256" key="1">
    <source>
        <dbReference type="SAM" id="Phobius"/>
    </source>
</evidence>
<keyword evidence="1" id="KW-0812">Transmembrane</keyword>
<gene>
    <name evidence="2" type="ordered locus">PHZ_c2424</name>
</gene>
<name>B4RG20_PHEZH</name>
<keyword evidence="1" id="KW-0472">Membrane</keyword>
<dbReference type="KEGG" id="pzu:PHZ_c2424"/>
<reference evidence="2 3" key="1">
    <citation type="journal article" date="2008" name="BMC Genomics">
        <title>Complete genome of Phenylobacterium zucineum - a novel facultative intracellular bacterium isolated from human erythroleukemia cell line K562.</title>
        <authorList>
            <person name="Luo Y."/>
            <person name="Xu X."/>
            <person name="Ding Z."/>
            <person name="Liu Z."/>
            <person name="Zhang B."/>
            <person name="Yan Z."/>
            <person name="Sun J."/>
            <person name="Hu S."/>
            <person name="Hu X."/>
        </authorList>
    </citation>
    <scope>NUCLEOTIDE SEQUENCE [LARGE SCALE GENOMIC DNA]</scope>
    <source>
        <strain evidence="2 3">HLK1</strain>
    </source>
</reference>
<accession>B4RG20</accession>
<dbReference type="SUPFAM" id="SSF58113">
    <property type="entry name" value="Apolipoprotein A-I"/>
    <property type="match status" value="1"/>
</dbReference>
<sequence>MAVTACVLIMIGYGVCAFHVSGLKVRADQAADNLYYLGLLYTLTSLGVALIRFTGTELATEAILSNFGIAIFTTIAGLAGRVLVGQFREDPEDAEEEARLALSQTVRRMRQELDLSVAELKSFADAMRQVVGEFTQRANTSTVEALEQAVGQFERSAGAMGEKFEASAEQFSTRVNSFDSSLERVVSAVEGLMDRIGAVKADADVIERGLRPALETVERTVAAFAASVGQEQAKFESAAGALERFSEAASGLTEAGSAAASSAQDLRTAGAALSDVARLVEQLNDASSAAAAATADFSQRLTAVAAQTDERNARSVAELHRVAGEAAAAAGAEAEQRLAALDAAARRVIETLGTLDREFEGSGQAVQQVRRELAELAGWIITRLEK</sequence>
<dbReference type="Proteomes" id="UP000001868">
    <property type="component" value="Chromosome"/>
</dbReference>
<feature type="transmembrane region" description="Helical" evidence="1">
    <location>
        <begin position="33"/>
        <end position="51"/>
    </location>
</feature>
<keyword evidence="1" id="KW-1133">Transmembrane helix</keyword>
<dbReference type="EMBL" id="CP000747">
    <property type="protein sequence ID" value="ACG78833.1"/>
    <property type="molecule type" value="Genomic_DNA"/>
</dbReference>
<keyword evidence="3" id="KW-1185">Reference proteome</keyword>
<organism evidence="2 3">
    <name type="scientific">Phenylobacterium zucineum (strain HLK1)</name>
    <dbReference type="NCBI Taxonomy" id="450851"/>
    <lineage>
        <taxon>Bacteria</taxon>
        <taxon>Pseudomonadati</taxon>
        <taxon>Pseudomonadota</taxon>
        <taxon>Alphaproteobacteria</taxon>
        <taxon>Caulobacterales</taxon>
        <taxon>Caulobacteraceae</taxon>
        <taxon>Phenylobacterium</taxon>
    </lineage>
</organism>
<protein>
    <submittedName>
        <fullName evidence="2">Uncharacterized protein</fullName>
    </submittedName>
</protein>